<dbReference type="InterPro" id="IPR050966">
    <property type="entry name" value="Glutamyl_endopeptidase"/>
</dbReference>
<sequence>MPYHANRPRPLTRQELEVLSPLKATKENLRVTAKSIWSTTYVTVPAGVELAPKVKSERVDVRADGQSLWKIGVEMSAGSSPGLPMGCTVQRHEWTDTMGQISGHPSFRPEWMDVRFIPKTGIRRPQPQMRDGKGRKVKPLTVFPGDARQVLFDTSWPWLLTGKIVTSDGTSGSGVLIGDRLVLTARHVMPWNSIGTGNWWMKFTPYYFDGTEPFGSSYVSDARHYGTDDTDFNLSHDYAVLRLYEPLGNRLGYIGTTSFDDGWRGLNVWENVGYPFDVAGGERPAVQSWQSFEDDYEDDDGQTLETEASLNHGNSGGPFFAWFDNGSQVRACGVVSSEVSFNGDADNSVSGGDNLVNLVDWARANWPL</sequence>
<organism evidence="3 4">
    <name type="scientific">Paraburkholderia aromaticivorans</name>
    <dbReference type="NCBI Taxonomy" id="2026199"/>
    <lineage>
        <taxon>Bacteria</taxon>
        <taxon>Pseudomonadati</taxon>
        <taxon>Pseudomonadota</taxon>
        <taxon>Betaproteobacteria</taxon>
        <taxon>Burkholderiales</taxon>
        <taxon>Burkholderiaceae</taxon>
        <taxon>Paraburkholderia</taxon>
    </lineage>
</organism>
<dbReference type="Pfam" id="PF00089">
    <property type="entry name" value="Trypsin"/>
    <property type="match status" value="1"/>
</dbReference>
<dbReference type="SUPFAM" id="SSF50494">
    <property type="entry name" value="Trypsin-like serine proteases"/>
    <property type="match status" value="1"/>
</dbReference>
<evidence type="ECO:0000256" key="1">
    <source>
        <dbReference type="ARBA" id="ARBA00022729"/>
    </source>
</evidence>
<dbReference type="PANTHER" id="PTHR15462:SF8">
    <property type="entry name" value="SERINE PROTEASE"/>
    <property type="match status" value="1"/>
</dbReference>
<gene>
    <name evidence="3" type="ORF">CJU94_31315</name>
</gene>
<dbReference type="PANTHER" id="PTHR15462">
    <property type="entry name" value="SERINE PROTEASE"/>
    <property type="match status" value="1"/>
</dbReference>
<reference evidence="3 4" key="1">
    <citation type="submission" date="2017-08" db="EMBL/GenBank/DDBJ databases">
        <title>Identification and genetic characteristics of simultaneous BTEX- and naphthalene-degrading Paraburkholderia sp. BN5 isolated from petroleum-contaminated soil.</title>
        <authorList>
            <person name="Lee Y."/>
            <person name="Jeon C.O."/>
        </authorList>
    </citation>
    <scope>NUCLEOTIDE SEQUENCE [LARGE SCALE GENOMIC DNA]</scope>
    <source>
        <strain evidence="3 4">BN5</strain>
    </source>
</reference>
<dbReference type="Proteomes" id="UP000215158">
    <property type="component" value="Chromosome 2"/>
</dbReference>
<keyword evidence="4" id="KW-1185">Reference proteome</keyword>
<dbReference type="GO" id="GO:0004252">
    <property type="term" value="F:serine-type endopeptidase activity"/>
    <property type="evidence" value="ECO:0007669"/>
    <property type="project" value="InterPro"/>
</dbReference>
<name>A0A248VW05_9BURK</name>
<dbReference type="InterPro" id="IPR009003">
    <property type="entry name" value="Peptidase_S1_PA"/>
</dbReference>
<evidence type="ECO:0000313" key="4">
    <source>
        <dbReference type="Proteomes" id="UP000215158"/>
    </source>
</evidence>
<evidence type="ECO:0000313" key="3">
    <source>
        <dbReference type="EMBL" id="ASW02550.1"/>
    </source>
</evidence>
<evidence type="ECO:0000259" key="2">
    <source>
        <dbReference type="Pfam" id="PF00089"/>
    </source>
</evidence>
<protein>
    <recommendedName>
        <fullName evidence="2">Peptidase S1 domain-containing protein</fullName>
    </recommendedName>
</protein>
<dbReference type="OrthoDB" id="1855925at2"/>
<dbReference type="Gene3D" id="2.40.10.10">
    <property type="entry name" value="Trypsin-like serine proteases"/>
    <property type="match status" value="2"/>
</dbReference>
<dbReference type="EMBL" id="CP022990">
    <property type="protein sequence ID" value="ASW02550.1"/>
    <property type="molecule type" value="Genomic_DNA"/>
</dbReference>
<accession>A0A248VW05</accession>
<feature type="domain" description="Peptidase S1" evidence="2">
    <location>
        <begin position="154"/>
        <end position="342"/>
    </location>
</feature>
<dbReference type="AlphaFoldDB" id="A0A248VW05"/>
<dbReference type="RefSeq" id="WP_095422410.1">
    <property type="nucleotide sequence ID" value="NZ_CP022990.1"/>
</dbReference>
<keyword evidence="1" id="KW-0732">Signal</keyword>
<proteinExistence type="predicted"/>
<dbReference type="InterPro" id="IPR043504">
    <property type="entry name" value="Peptidase_S1_PA_chymotrypsin"/>
</dbReference>
<dbReference type="KEGG" id="parb:CJU94_31315"/>
<dbReference type="InterPro" id="IPR001254">
    <property type="entry name" value="Trypsin_dom"/>
</dbReference>
<dbReference type="GO" id="GO:0006508">
    <property type="term" value="P:proteolysis"/>
    <property type="evidence" value="ECO:0007669"/>
    <property type="project" value="InterPro"/>
</dbReference>